<dbReference type="GO" id="GO:0016020">
    <property type="term" value="C:membrane"/>
    <property type="evidence" value="ECO:0007669"/>
    <property type="project" value="UniProtKB-SubCell"/>
</dbReference>
<dbReference type="STRING" id="572477.Alvin_3001"/>
<sequence>MGQRTPTAYTARPSQSSSIRMSSLVNVPTATTRERRQAITHTSIVSAVLNLVLSAIKILAGFLGHSQALVADGIHSLSDLLSDVLVYVAGHHASQQPDQNHPYGHARYETVATLALGTLLLLIALGIGWDAVHRLFEPDALLKPDALALAATLASIGVKEWLYWWTLGYAKRVRSDLLRANAWHHRSDAISSIVVLIGIAGTMAGLTYLDAIAAFIVALMIARIAWGLGWGAVSELVDTGLESERITEVAQTIRSVGGVRDIHMLRTRRLGGQVSADVHVLVDPDISVSEGHMISVLVEQRLKREISDMTDVTVHIDPEDDASKPDVPPLPLRAEALARLASLWSAIPAANERQRLLLHYLGGRIEVEVFFPITACQRTGSDPERLCAELAEALREDSAFGRVRVYFG</sequence>
<dbReference type="HOGENOM" id="CLU_013430_3_6_6"/>
<keyword evidence="5 10" id="KW-0812">Transmembrane</keyword>
<comment type="subcellular location">
    <subcellularLocation>
        <location evidence="1">Membrane</location>
        <topology evidence="1">Multi-pass membrane protein</topology>
    </subcellularLocation>
</comment>
<dbReference type="GO" id="GO:0006829">
    <property type="term" value="P:zinc ion transport"/>
    <property type="evidence" value="ECO:0007669"/>
    <property type="project" value="UniProtKB-KW"/>
</dbReference>
<reference evidence="13 14" key="1">
    <citation type="journal article" date="2011" name="Stand. Genomic Sci.">
        <title>Complete genome sequence of Allochromatium vinosum DSM 180(T).</title>
        <authorList>
            <person name="Weissgerber T."/>
            <person name="Zigann R."/>
            <person name="Bruce D."/>
            <person name="Chang Y.J."/>
            <person name="Detter J.C."/>
            <person name="Han C."/>
            <person name="Hauser L."/>
            <person name="Jeffries C.D."/>
            <person name="Land M."/>
            <person name="Munk A.C."/>
            <person name="Tapia R."/>
            <person name="Dahl C."/>
        </authorList>
    </citation>
    <scope>NUCLEOTIDE SEQUENCE [LARGE SCALE GENOMIC DNA]</scope>
    <source>
        <strain evidence="14">ATCC 17899 / DSM 180 / NBRC 103801 / NCIMB 10441 / D</strain>
    </source>
</reference>
<feature type="transmembrane region" description="Helical" evidence="10">
    <location>
        <begin position="189"/>
        <end position="206"/>
    </location>
</feature>
<feature type="compositionally biased region" description="Low complexity" evidence="9">
    <location>
        <begin position="14"/>
        <end position="23"/>
    </location>
</feature>
<protein>
    <submittedName>
        <fullName evidence="13">Cation diffusion facilitator family transporter</fullName>
    </submittedName>
</protein>
<keyword evidence="4" id="KW-0408">Iron</keyword>
<dbReference type="AlphaFoldDB" id="D3RRJ0"/>
<dbReference type="PANTHER" id="PTHR43840">
    <property type="entry name" value="MITOCHONDRIAL METAL TRANSPORTER 1-RELATED"/>
    <property type="match status" value="1"/>
</dbReference>
<dbReference type="InterPro" id="IPR050291">
    <property type="entry name" value="CDF_Transporter"/>
</dbReference>
<dbReference type="InterPro" id="IPR027470">
    <property type="entry name" value="Cation_efflux_CTD"/>
</dbReference>
<dbReference type="InterPro" id="IPR002524">
    <property type="entry name" value="Cation_efflux"/>
</dbReference>
<feature type="domain" description="Cation efflux protein cytoplasmic" evidence="12">
    <location>
        <begin position="242"/>
        <end position="319"/>
    </location>
</feature>
<accession>D3RRJ0</accession>
<dbReference type="Pfam" id="PF01545">
    <property type="entry name" value="Cation_efflux"/>
    <property type="match status" value="1"/>
</dbReference>
<feature type="region of interest" description="Disordered" evidence="9">
    <location>
        <begin position="1"/>
        <end position="25"/>
    </location>
</feature>
<evidence type="ECO:0000256" key="1">
    <source>
        <dbReference type="ARBA" id="ARBA00004141"/>
    </source>
</evidence>
<evidence type="ECO:0000256" key="8">
    <source>
        <dbReference type="ARBA" id="ARBA00023136"/>
    </source>
</evidence>
<dbReference type="Gene3D" id="3.30.70.1350">
    <property type="entry name" value="Cation efflux protein, cytoplasmic domain"/>
    <property type="match status" value="1"/>
</dbReference>
<evidence type="ECO:0000256" key="10">
    <source>
        <dbReference type="SAM" id="Phobius"/>
    </source>
</evidence>
<feature type="transmembrane region" description="Helical" evidence="10">
    <location>
        <begin position="149"/>
        <end position="168"/>
    </location>
</feature>
<dbReference type="InterPro" id="IPR036837">
    <property type="entry name" value="Cation_efflux_CTD_sf"/>
</dbReference>
<evidence type="ECO:0000256" key="6">
    <source>
        <dbReference type="ARBA" id="ARBA00022906"/>
    </source>
</evidence>
<dbReference type="GO" id="GO:0006826">
    <property type="term" value="P:iron ion transport"/>
    <property type="evidence" value="ECO:0007669"/>
    <property type="project" value="UniProtKB-KW"/>
</dbReference>
<keyword evidence="7 10" id="KW-1133">Transmembrane helix</keyword>
<evidence type="ECO:0000256" key="4">
    <source>
        <dbReference type="ARBA" id="ARBA00022496"/>
    </source>
</evidence>
<comment type="similarity">
    <text evidence="2">Belongs to the cation diffusion facilitator (CDF) transporter (TC 2.A.4) family. FieF subfamily.</text>
</comment>
<dbReference type="InterPro" id="IPR027469">
    <property type="entry name" value="Cation_efflux_TMD_sf"/>
</dbReference>
<feature type="domain" description="Cation efflux protein transmembrane" evidence="11">
    <location>
        <begin position="44"/>
        <end position="237"/>
    </location>
</feature>
<dbReference type="Proteomes" id="UP000001441">
    <property type="component" value="Chromosome"/>
</dbReference>
<keyword evidence="6" id="KW-0864">Zinc transport</keyword>
<evidence type="ECO:0000259" key="11">
    <source>
        <dbReference type="Pfam" id="PF01545"/>
    </source>
</evidence>
<keyword evidence="4" id="KW-0410">Iron transport</keyword>
<dbReference type="FunFam" id="1.20.1510.10:FF:000006">
    <property type="entry name" value="Divalent cation efflux transporter"/>
    <property type="match status" value="1"/>
</dbReference>
<dbReference type="Gene3D" id="1.20.1510.10">
    <property type="entry name" value="Cation efflux protein transmembrane domain"/>
    <property type="match status" value="1"/>
</dbReference>
<feature type="transmembrane region" description="Helical" evidence="10">
    <location>
        <begin position="111"/>
        <end position="129"/>
    </location>
</feature>
<evidence type="ECO:0000256" key="9">
    <source>
        <dbReference type="SAM" id="MobiDB-lite"/>
    </source>
</evidence>
<evidence type="ECO:0000256" key="5">
    <source>
        <dbReference type="ARBA" id="ARBA00022692"/>
    </source>
</evidence>
<name>D3RRJ0_ALLVD</name>
<organism evidence="13 14">
    <name type="scientific">Allochromatium vinosum (strain ATCC 17899 / DSM 180 / NBRC 103801 / NCIMB 10441 / D)</name>
    <name type="common">Chromatium vinosum</name>
    <dbReference type="NCBI Taxonomy" id="572477"/>
    <lineage>
        <taxon>Bacteria</taxon>
        <taxon>Pseudomonadati</taxon>
        <taxon>Pseudomonadota</taxon>
        <taxon>Gammaproteobacteria</taxon>
        <taxon>Chromatiales</taxon>
        <taxon>Chromatiaceae</taxon>
        <taxon>Allochromatium</taxon>
    </lineage>
</organism>
<dbReference type="Pfam" id="PF16916">
    <property type="entry name" value="ZT_dimer"/>
    <property type="match status" value="1"/>
</dbReference>
<evidence type="ECO:0000256" key="2">
    <source>
        <dbReference type="ARBA" id="ARBA00010212"/>
    </source>
</evidence>
<dbReference type="EMBL" id="CP001896">
    <property type="protein sequence ID" value="ADC63902.1"/>
    <property type="molecule type" value="Genomic_DNA"/>
</dbReference>
<gene>
    <name evidence="13" type="ordered locus">Alvin_3001</name>
</gene>
<evidence type="ECO:0000256" key="3">
    <source>
        <dbReference type="ARBA" id="ARBA00022448"/>
    </source>
</evidence>
<dbReference type="GO" id="GO:0008324">
    <property type="term" value="F:monoatomic cation transmembrane transporter activity"/>
    <property type="evidence" value="ECO:0007669"/>
    <property type="project" value="InterPro"/>
</dbReference>
<dbReference type="InterPro" id="IPR058533">
    <property type="entry name" value="Cation_efflux_TM"/>
</dbReference>
<evidence type="ECO:0000256" key="7">
    <source>
        <dbReference type="ARBA" id="ARBA00022989"/>
    </source>
</evidence>
<dbReference type="NCBIfam" id="TIGR01297">
    <property type="entry name" value="CDF"/>
    <property type="match status" value="1"/>
</dbReference>
<evidence type="ECO:0000313" key="14">
    <source>
        <dbReference type="Proteomes" id="UP000001441"/>
    </source>
</evidence>
<keyword evidence="3" id="KW-0813">Transport</keyword>
<keyword evidence="14" id="KW-1185">Reference proteome</keyword>
<dbReference type="SUPFAM" id="SSF161111">
    <property type="entry name" value="Cation efflux protein transmembrane domain-like"/>
    <property type="match status" value="1"/>
</dbReference>
<proteinExistence type="inferred from homology"/>
<dbReference type="KEGG" id="alv:Alvin_3001"/>
<dbReference type="eggNOG" id="COG0053">
    <property type="taxonomic scope" value="Bacteria"/>
</dbReference>
<keyword evidence="6" id="KW-0862">Zinc</keyword>
<dbReference type="PANTHER" id="PTHR43840:SF15">
    <property type="entry name" value="MITOCHONDRIAL METAL TRANSPORTER 1-RELATED"/>
    <property type="match status" value="1"/>
</dbReference>
<evidence type="ECO:0000259" key="12">
    <source>
        <dbReference type="Pfam" id="PF16916"/>
    </source>
</evidence>
<keyword evidence="6" id="KW-0406">Ion transport</keyword>
<dbReference type="SUPFAM" id="SSF160240">
    <property type="entry name" value="Cation efflux protein cytoplasmic domain-like"/>
    <property type="match status" value="1"/>
</dbReference>
<keyword evidence="8 10" id="KW-0472">Membrane</keyword>
<evidence type="ECO:0000313" key="13">
    <source>
        <dbReference type="EMBL" id="ADC63902.1"/>
    </source>
</evidence>